<name>A0A1L3I523_9RHOB</name>
<evidence type="ECO:0000313" key="3">
    <source>
        <dbReference type="Proteomes" id="UP000183859"/>
    </source>
</evidence>
<dbReference type="EMBL" id="CP016364">
    <property type="protein sequence ID" value="APG47193.1"/>
    <property type="molecule type" value="Genomic_DNA"/>
</dbReference>
<accession>A0A1L3I523</accession>
<keyword evidence="3" id="KW-1185">Reference proteome</keyword>
<protein>
    <submittedName>
        <fullName evidence="2">Uncharacterized protein</fullName>
    </submittedName>
</protein>
<proteinExistence type="predicted"/>
<evidence type="ECO:0000313" key="2">
    <source>
        <dbReference type="EMBL" id="APG47193.1"/>
    </source>
</evidence>
<reference evidence="3" key="1">
    <citation type="submission" date="2016-07" db="EMBL/GenBank/DDBJ databases">
        <title>Phaeobacter portensis sp. nov., a tropodithietic acid producing bacterium isolated from a German harbor.</title>
        <authorList>
            <person name="Freese H.M."/>
            <person name="Bunk B."/>
            <person name="Breider S."/>
            <person name="Brinkhoff T."/>
        </authorList>
    </citation>
    <scope>NUCLEOTIDE SEQUENCE [LARGE SCALE GENOMIC DNA]</scope>
    <source>
        <strain evidence="3">P97</strain>
    </source>
</reference>
<feature type="transmembrane region" description="Helical" evidence="1">
    <location>
        <begin position="6"/>
        <end position="26"/>
    </location>
</feature>
<gene>
    <name evidence="2" type="ORF">PhaeoP97_01780</name>
</gene>
<keyword evidence="1" id="KW-0472">Membrane</keyword>
<keyword evidence="1" id="KW-0812">Transmembrane</keyword>
<keyword evidence="1" id="KW-1133">Transmembrane helix</keyword>
<sequence>MKGRDVVGPFFRGLGGIAIGVFRTWLGRRNAARLSVPFVMLHSE</sequence>
<dbReference type="Proteomes" id="UP000183859">
    <property type="component" value="Chromosome"/>
</dbReference>
<dbReference type="KEGG" id="php:PhaeoP97_01780"/>
<evidence type="ECO:0000256" key="1">
    <source>
        <dbReference type="SAM" id="Phobius"/>
    </source>
</evidence>
<organism evidence="2 3">
    <name type="scientific">Phaeobacter porticola</name>
    <dbReference type="NCBI Taxonomy" id="1844006"/>
    <lineage>
        <taxon>Bacteria</taxon>
        <taxon>Pseudomonadati</taxon>
        <taxon>Pseudomonadota</taxon>
        <taxon>Alphaproteobacteria</taxon>
        <taxon>Rhodobacterales</taxon>
        <taxon>Roseobacteraceae</taxon>
        <taxon>Phaeobacter</taxon>
    </lineage>
</organism>
<dbReference type="AlphaFoldDB" id="A0A1L3I523"/>
<dbReference type="STRING" id="1844006.PhaeoP97_01780"/>